<accession>A0A7W7Z588</accession>
<dbReference type="InterPro" id="IPR037171">
    <property type="entry name" value="NagB/RpiA_transferase-like"/>
</dbReference>
<dbReference type="InterPro" id="IPR039104">
    <property type="entry name" value="6PGL"/>
</dbReference>
<evidence type="ECO:0000256" key="7">
    <source>
        <dbReference type="RuleBase" id="RU365095"/>
    </source>
</evidence>
<comment type="function">
    <text evidence="2 7">Hydrolysis of 6-phosphogluconolactone to 6-phosphogluconate.</text>
</comment>
<comment type="catalytic activity">
    <reaction evidence="1 7">
        <text>6-phospho-D-glucono-1,5-lactone + H2O = 6-phospho-D-gluconate + H(+)</text>
        <dbReference type="Rhea" id="RHEA:12556"/>
        <dbReference type="ChEBI" id="CHEBI:15377"/>
        <dbReference type="ChEBI" id="CHEBI:15378"/>
        <dbReference type="ChEBI" id="CHEBI:57955"/>
        <dbReference type="ChEBI" id="CHEBI:58759"/>
        <dbReference type="EC" id="3.1.1.31"/>
    </reaction>
</comment>
<protein>
    <recommendedName>
        <fullName evidence="6 7">6-phosphogluconolactonase</fullName>
        <shortName evidence="7">6PGL</shortName>
        <ecNumber evidence="5 7">3.1.1.31</ecNumber>
    </recommendedName>
</protein>
<organism evidence="9 10">
    <name type="scientific">Rhodopseudomonas rhenobacensis</name>
    <dbReference type="NCBI Taxonomy" id="87461"/>
    <lineage>
        <taxon>Bacteria</taxon>
        <taxon>Pseudomonadati</taxon>
        <taxon>Pseudomonadota</taxon>
        <taxon>Alphaproteobacteria</taxon>
        <taxon>Hyphomicrobiales</taxon>
        <taxon>Nitrobacteraceae</taxon>
        <taxon>Rhodopseudomonas</taxon>
    </lineage>
</organism>
<dbReference type="Gene3D" id="3.40.50.1360">
    <property type="match status" value="1"/>
</dbReference>
<dbReference type="GO" id="GO:0017057">
    <property type="term" value="F:6-phosphogluconolactonase activity"/>
    <property type="evidence" value="ECO:0007669"/>
    <property type="project" value="UniProtKB-UniRule"/>
</dbReference>
<sequence>MSVALRRDIVADTESLARAAATRLLARIDAQPERVAICLTGGSGPKRLFELLADEFSARIPWPRVHWFIGDDRFVPQHDELSNIGTARRMLLDGRAPAGNIHAIPTELATPDDAALTYQRTLQAFYGADQFEPARPLFDLVLMGMGPDGHTASLFPDAPALGERQRWVVGVETAHVAPFVPRVTLTLPALASCREMLFLVGGAEKRAVLSRVLAGEDLPAARAQSQRETVWLIDRAAWPEKFDG</sequence>
<evidence type="ECO:0000256" key="5">
    <source>
        <dbReference type="ARBA" id="ARBA00013198"/>
    </source>
</evidence>
<evidence type="ECO:0000313" key="10">
    <source>
        <dbReference type="Proteomes" id="UP000542353"/>
    </source>
</evidence>
<dbReference type="SUPFAM" id="SSF100950">
    <property type="entry name" value="NagB/RpiA/CoA transferase-like"/>
    <property type="match status" value="1"/>
</dbReference>
<evidence type="ECO:0000256" key="6">
    <source>
        <dbReference type="ARBA" id="ARBA00020337"/>
    </source>
</evidence>
<comment type="caution">
    <text evidence="9">The sequence shown here is derived from an EMBL/GenBank/DDBJ whole genome shotgun (WGS) entry which is preliminary data.</text>
</comment>
<dbReference type="PANTHER" id="PTHR11054">
    <property type="entry name" value="6-PHOSPHOGLUCONOLACTONASE"/>
    <property type="match status" value="1"/>
</dbReference>
<keyword evidence="10" id="KW-1185">Reference proteome</keyword>
<dbReference type="PANTHER" id="PTHR11054:SF0">
    <property type="entry name" value="6-PHOSPHOGLUCONOLACTONASE"/>
    <property type="match status" value="1"/>
</dbReference>
<reference evidence="9 10" key="1">
    <citation type="submission" date="2020-08" db="EMBL/GenBank/DDBJ databases">
        <title>Genomic Encyclopedia of Type Strains, Phase IV (KMG-IV): sequencing the most valuable type-strain genomes for metagenomic binning, comparative biology and taxonomic classification.</title>
        <authorList>
            <person name="Goeker M."/>
        </authorList>
    </citation>
    <scope>NUCLEOTIDE SEQUENCE [LARGE SCALE GENOMIC DNA]</scope>
    <source>
        <strain evidence="9 10">DSM 12706</strain>
    </source>
</reference>
<gene>
    <name evidence="7" type="primary">pgl</name>
    <name evidence="9" type="ORF">HNR60_003011</name>
</gene>
<evidence type="ECO:0000256" key="1">
    <source>
        <dbReference type="ARBA" id="ARBA00000832"/>
    </source>
</evidence>
<dbReference type="Pfam" id="PF01182">
    <property type="entry name" value="Glucosamine_iso"/>
    <property type="match status" value="1"/>
</dbReference>
<comment type="pathway">
    <text evidence="3 7">Carbohydrate degradation; pentose phosphate pathway; D-ribulose 5-phosphate from D-glucose 6-phosphate (oxidative stage): step 2/3.</text>
</comment>
<evidence type="ECO:0000313" key="9">
    <source>
        <dbReference type="EMBL" id="MBB5048248.1"/>
    </source>
</evidence>
<feature type="domain" description="Glucosamine/galactosamine-6-phosphate isomerase" evidence="8">
    <location>
        <begin position="12"/>
        <end position="231"/>
    </location>
</feature>
<evidence type="ECO:0000256" key="2">
    <source>
        <dbReference type="ARBA" id="ARBA00002681"/>
    </source>
</evidence>
<dbReference type="GO" id="GO:0006098">
    <property type="term" value="P:pentose-phosphate shunt"/>
    <property type="evidence" value="ECO:0007669"/>
    <property type="project" value="UniProtKB-UniPathway"/>
</dbReference>
<dbReference type="EC" id="3.1.1.31" evidence="5 7"/>
<evidence type="ECO:0000256" key="3">
    <source>
        <dbReference type="ARBA" id="ARBA00004961"/>
    </source>
</evidence>
<evidence type="ECO:0000256" key="4">
    <source>
        <dbReference type="ARBA" id="ARBA00010662"/>
    </source>
</evidence>
<dbReference type="GO" id="GO:0005975">
    <property type="term" value="P:carbohydrate metabolic process"/>
    <property type="evidence" value="ECO:0007669"/>
    <property type="project" value="UniProtKB-UniRule"/>
</dbReference>
<evidence type="ECO:0000259" key="8">
    <source>
        <dbReference type="Pfam" id="PF01182"/>
    </source>
</evidence>
<dbReference type="EMBL" id="JACHIH010000019">
    <property type="protein sequence ID" value="MBB5048248.1"/>
    <property type="molecule type" value="Genomic_DNA"/>
</dbReference>
<comment type="similarity">
    <text evidence="4 7">Belongs to the glucosamine/galactosamine-6-phosphate isomerase family. 6-phosphogluconolactonase subfamily.</text>
</comment>
<keyword evidence="7 9" id="KW-0378">Hydrolase</keyword>
<dbReference type="NCBIfam" id="TIGR01198">
    <property type="entry name" value="pgl"/>
    <property type="match status" value="1"/>
</dbReference>
<proteinExistence type="inferred from homology"/>
<dbReference type="InterPro" id="IPR005900">
    <property type="entry name" value="6-phosphogluconolactonase_DevB"/>
</dbReference>
<dbReference type="AlphaFoldDB" id="A0A7W7Z588"/>
<dbReference type="Proteomes" id="UP000542353">
    <property type="component" value="Unassembled WGS sequence"/>
</dbReference>
<name>A0A7W7Z588_9BRAD</name>
<dbReference type="CDD" id="cd01400">
    <property type="entry name" value="6PGL"/>
    <property type="match status" value="1"/>
</dbReference>
<dbReference type="InterPro" id="IPR006148">
    <property type="entry name" value="Glc/Gal-6P_isomerase"/>
</dbReference>
<dbReference type="UniPathway" id="UPA00115">
    <property type="reaction ID" value="UER00409"/>
</dbReference>